<accession>A0A3A1QU74</accession>
<name>A0A3A1QU74_9BACI</name>
<dbReference type="Proteomes" id="UP000265801">
    <property type="component" value="Unassembled WGS sequence"/>
</dbReference>
<dbReference type="EMBL" id="QXIR01000026">
    <property type="protein sequence ID" value="RIW30435.1"/>
    <property type="molecule type" value="Genomic_DNA"/>
</dbReference>
<protein>
    <submittedName>
        <fullName evidence="1">Uncharacterized protein</fullName>
    </submittedName>
</protein>
<gene>
    <name evidence="1" type="ORF">D3H55_16770</name>
</gene>
<comment type="caution">
    <text evidence="1">The sequence shown here is derived from an EMBL/GenBank/DDBJ whole genome shotgun (WGS) entry which is preliminary data.</text>
</comment>
<dbReference type="AlphaFoldDB" id="A0A3A1QU74"/>
<dbReference type="OrthoDB" id="2236631at2"/>
<proteinExistence type="predicted"/>
<evidence type="ECO:0000313" key="2">
    <source>
        <dbReference type="Proteomes" id="UP000265801"/>
    </source>
</evidence>
<organism evidence="1 2">
    <name type="scientific">Bacillus salacetis</name>
    <dbReference type="NCBI Taxonomy" id="2315464"/>
    <lineage>
        <taxon>Bacteria</taxon>
        <taxon>Bacillati</taxon>
        <taxon>Bacillota</taxon>
        <taxon>Bacilli</taxon>
        <taxon>Bacillales</taxon>
        <taxon>Bacillaceae</taxon>
        <taxon>Bacillus</taxon>
    </lineage>
</organism>
<keyword evidence="2" id="KW-1185">Reference proteome</keyword>
<sequence>MTSIVFKMYNYFHVRFNYDRGSFGCSIVNGEYGISIDSSETWFDQADFDKFFSDLQKQIELRIPNKFLEHHGW</sequence>
<reference evidence="1 2" key="1">
    <citation type="submission" date="2018-09" db="EMBL/GenBank/DDBJ databases">
        <title>Bacillus saliacetes sp. nov., isolated from Thai shrimp paste (Ka-pi).</title>
        <authorList>
            <person name="Daroonpunt R."/>
            <person name="Tanasupawat S."/>
            <person name="Yiamsombut S."/>
        </authorList>
    </citation>
    <scope>NUCLEOTIDE SEQUENCE [LARGE SCALE GENOMIC DNA]</scope>
    <source>
        <strain evidence="1 2">SKP7-4</strain>
    </source>
</reference>
<evidence type="ECO:0000313" key="1">
    <source>
        <dbReference type="EMBL" id="RIW30435.1"/>
    </source>
</evidence>